<protein>
    <submittedName>
        <fullName evidence="1">Uncharacterized protein</fullName>
    </submittedName>
</protein>
<evidence type="ECO:0000313" key="1">
    <source>
        <dbReference type="EMBL" id="QNB48179.1"/>
    </source>
</evidence>
<dbReference type="AlphaFoldDB" id="A0A7G6E7X5"/>
<name>A0A7G6E7X5_THEFR</name>
<keyword evidence="2" id="KW-1185">Reference proteome</keyword>
<evidence type="ECO:0000313" key="2">
    <source>
        <dbReference type="Proteomes" id="UP000515847"/>
    </source>
</evidence>
<organism evidence="1 2">
    <name type="scientific">Thermanaerosceptrum fracticalcis</name>
    <dbReference type="NCBI Taxonomy" id="1712410"/>
    <lineage>
        <taxon>Bacteria</taxon>
        <taxon>Bacillati</taxon>
        <taxon>Bacillota</taxon>
        <taxon>Clostridia</taxon>
        <taxon>Eubacteriales</taxon>
        <taxon>Peptococcaceae</taxon>
        <taxon>Thermanaerosceptrum</taxon>
    </lineage>
</organism>
<dbReference type="KEGG" id="tfr:BR63_19040"/>
<sequence length="82" mass="9688">MTTIYCPRNDCQYCKEEICQRDAIDLCSPPGKFPYCICLEIRKTPAGIATEQERTKKIIIQNDFIIEEKDKQLAWNWEEDNQ</sequence>
<dbReference type="RefSeq" id="WP_034420866.1">
    <property type="nucleotide sequence ID" value="NZ_CP045798.1"/>
</dbReference>
<gene>
    <name evidence="1" type="ORF">BR63_19040</name>
</gene>
<accession>A0A7G6E7X5</accession>
<reference evidence="1 2" key="1">
    <citation type="journal article" date="2019" name="Front. Microbiol.">
        <title>Thermoanaerosceptrum fracticalcis gen. nov. sp. nov., a Novel Fumarate-Fermenting Microorganism From a Deep Fractured Carbonate Aquifer of the US Great Basin.</title>
        <authorList>
            <person name="Hamilton-Brehm S.D."/>
            <person name="Stewart L.E."/>
            <person name="Zavarin M."/>
            <person name="Caldwell M."/>
            <person name="Lawson P.A."/>
            <person name="Onstott T.C."/>
            <person name="Grzymski J."/>
            <person name="Neveux I."/>
            <person name="Lollar B.S."/>
            <person name="Russell C.E."/>
            <person name="Moser D.P."/>
        </authorList>
    </citation>
    <scope>NUCLEOTIDE SEQUENCE [LARGE SCALE GENOMIC DNA]</scope>
    <source>
        <strain evidence="1 2">DRI-13</strain>
    </source>
</reference>
<dbReference type="EMBL" id="CP045798">
    <property type="protein sequence ID" value="QNB48179.1"/>
    <property type="molecule type" value="Genomic_DNA"/>
</dbReference>
<proteinExistence type="predicted"/>
<dbReference type="Proteomes" id="UP000515847">
    <property type="component" value="Chromosome"/>
</dbReference>